<dbReference type="AlphaFoldDB" id="N6Z657"/>
<evidence type="ECO:0000313" key="3">
    <source>
        <dbReference type="Proteomes" id="UP000013232"/>
    </source>
</evidence>
<reference evidence="2 3" key="1">
    <citation type="submission" date="2012-09" db="EMBL/GenBank/DDBJ databases">
        <title>Draft Genome Sequences of 6 Strains from Genus Thauera.</title>
        <authorList>
            <person name="Liu B."/>
            <person name="Shapleigh J.P."/>
            <person name="Frostegard A.H."/>
        </authorList>
    </citation>
    <scope>NUCLEOTIDE SEQUENCE [LARGE SCALE GENOMIC DNA]</scope>
    <source>
        <strain evidence="3">47Lol / DSM 12138</strain>
    </source>
</reference>
<dbReference type="eggNOG" id="ENOG5032YZN">
    <property type="taxonomic scope" value="Bacteria"/>
</dbReference>
<dbReference type="Pfam" id="PF09600">
    <property type="entry name" value="Cyd_oper_YbgE"/>
    <property type="match status" value="1"/>
</dbReference>
<keyword evidence="3" id="KW-1185">Reference proteome</keyword>
<dbReference type="Proteomes" id="UP000013232">
    <property type="component" value="Unassembled WGS sequence"/>
</dbReference>
<feature type="transmembrane region" description="Helical" evidence="1">
    <location>
        <begin position="75"/>
        <end position="97"/>
    </location>
</feature>
<feature type="transmembrane region" description="Helical" evidence="1">
    <location>
        <begin position="49"/>
        <end position="68"/>
    </location>
</feature>
<keyword evidence="1" id="KW-1133">Transmembrane helix</keyword>
<sequence length="102" mass="10718">MDHSHSTQAAAPRQGRLNPLPLLAAITIMLGITAWPAALSGPQGEADHWAATALFWAMSAGFVTGVGFRPRRPLWCWLFSGSACLLGIGLAALRMALLHGAA</sequence>
<name>N6Z657_THAL4</name>
<evidence type="ECO:0000256" key="1">
    <source>
        <dbReference type="SAM" id="Phobius"/>
    </source>
</evidence>
<evidence type="ECO:0000313" key="2">
    <source>
        <dbReference type="EMBL" id="ENO90022.1"/>
    </source>
</evidence>
<feature type="transmembrane region" description="Helical" evidence="1">
    <location>
        <begin position="20"/>
        <end position="37"/>
    </location>
</feature>
<gene>
    <name evidence="2" type="ORF">C666_03125</name>
</gene>
<keyword evidence="1" id="KW-0472">Membrane</keyword>
<proteinExistence type="predicted"/>
<dbReference type="EMBL" id="AMXE01000006">
    <property type="protein sequence ID" value="ENO90022.1"/>
    <property type="molecule type" value="Genomic_DNA"/>
</dbReference>
<comment type="caution">
    <text evidence="2">The sequence shown here is derived from an EMBL/GenBank/DDBJ whole genome shotgun (WGS) entry which is preliminary data.</text>
</comment>
<dbReference type="OrthoDB" id="5298003at2"/>
<dbReference type="RefSeq" id="WP_004333695.1">
    <property type="nucleotide sequence ID" value="NZ_AMXE01000006.1"/>
</dbReference>
<protein>
    <recommendedName>
        <fullName evidence="4">Cyd operon protein YbgE</fullName>
    </recommendedName>
</protein>
<dbReference type="STRING" id="1123367.GCA_000621305_00103"/>
<dbReference type="InterPro" id="IPR011846">
    <property type="entry name" value="Cyd_oper_YbgE"/>
</dbReference>
<evidence type="ECO:0008006" key="4">
    <source>
        <dbReference type="Google" id="ProtNLM"/>
    </source>
</evidence>
<organism evidence="2 3">
    <name type="scientific">Thauera linaloolentis (strain DSM 12138 / JCM 21573 / CCUG 41526 / CIP 105981 / IAM 15112 / NBRC 102519 / 47Lol)</name>
    <dbReference type="NCBI Taxonomy" id="1123367"/>
    <lineage>
        <taxon>Bacteria</taxon>
        <taxon>Pseudomonadati</taxon>
        <taxon>Pseudomonadota</taxon>
        <taxon>Betaproteobacteria</taxon>
        <taxon>Rhodocyclales</taxon>
        <taxon>Zoogloeaceae</taxon>
        <taxon>Thauera</taxon>
    </lineage>
</organism>
<keyword evidence="1" id="KW-0812">Transmembrane</keyword>
<accession>N6Z657</accession>